<name>A0ABM8B6X2_9BIFI</name>
<keyword evidence="2" id="KW-0732">Signal</keyword>
<feature type="signal peptide" evidence="2">
    <location>
        <begin position="1"/>
        <end position="30"/>
    </location>
</feature>
<dbReference type="EMBL" id="AP026798">
    <property type="protein sequence ID" value="BDR52602.1"/>
    <property type="molecule type" value="Genomic_DNA"/>
</dbReference>
<evidence type="ECO:0000259" key="3">
    <source>
        <dbReference type="Pfam" id="PF01569"/>
    </source>
</evidence>
<evidence type="ECO:0000256" key="2">
    <source>
        <dbReference type="SAM" id="SignalP"/>
    </source>
</evidence>
<gene>
    <name evidence="4" type="ORF">KIM372_05090</name>
</gene>
<reference evidence="4 5" key="1">
    <citation type="journal article" date="2023" name="Microbiol. Spectr.">
        <title>Symbiosis of Carpenter Bees with Uncharacterized Lactic Acid Bacteria Showing NAD Auxotrophy.</title>
        <authorList>
            <person name="Kawasaki S."/>
            <person name="Ozawa K."/>
            <person name="Mori T."/>
            <person name="Yamamoto A."/>
            <person name="Ito M."/>
            <person name="Ohkuma M."/>
            <person name="Sakamoto M."/>
            <person name="Matsutani M."/>
        </authorList>
    </citation>
    <scope>NUCLEOTIDE SEQUENCE [LARGE SCALE GENOMIC DNA]</scope>
    <source>
        <strain evidence="4 5">Kim37-2</strain>
    </source>
</reference>
<dbReference type="Gene3D" id="1.20.144.10">
    <property type="entry name" value="Phosphatidic acid phosphatase type 2/haloperoxidase"/>
    <property type="match status" value="1"/>
</dbReference>
<dbReference type="InterPro" id="IPR000326">
    <property type="entry name" value="PAP2/HPO"/>
</dbReference>
<dbReference type="InterPro" id="IPR001011">
    <property type="entry name" value="Acid_Pase_classA_bac"/>
</dbReference>
<keyword evidence="5" id="KW-1185">Reference proteome</keyword>
<proteinExistence type="predicted"/>
<dbReference type="InterPro" id="IPR036938">
    <property type="entry name" value="PAP2/HPO_sf"/>
</dbReference>
<protein>
    <submittedName>
        <fullName evidence="4">PAP2 family phosphoesterase</fullName>
    </submittedName>
</protein>
<keyword evidence="1" id="KW-0812">Transmembrane</keyword>
<dbReference type="PRINTS" id="PR00483">
    <property type="entry name" value="BACPHPHTASE"/>
</dbReference>
<feature type="domain" description="Phosphatidic acid phosphatase type 2/haloperoxidase" evidence="3">
    <location>
        <begin position="149"/>
        <end position="285"/>
    </location>
</feature>
<dbReference type="SUPFAM" id="SSF48317">
    <property type="entry name" value="Acid phosphatase/Vanadium-dependent haloperoxidase"/>
    <property type="match status" value="1"/>
</dbReference>
<organism evidence="4 5">
    <name type="scientific">Bombiscardovia nodaiensis</name>
    <dbReference type="NCBI Taxonomy" id="2932181"/>
    <lineage>
        <taxon>Bacteria</taxon>
        <taxon>Bacillati</taxon>
        <taxon>Actinomycetota</taxon>
        <taxon>Actinomycetes</taxon>
        <taxon>Bifidobacteriales</taxon>
        <taxon>Bifidobacteriaceae</taxon>
        <taxon>Bombiscardovia</taxon>
    </lineage>
</organism>
<feature type="transmembrane region" description="Helical" evidence="1">
    <location>
        <begin position="461"/>
        <end position="481"/>
    </location>
</feature>
<evidence type="ECO:0000313" key="5">
    <source>
        <dbReference type="Proteomes" id="UP001321766"/>
    </source>
</evidence>
<evidence type="ECO:0000256" key="1">
    <source>
        <dbReference type="SAM" id="Phobius"/>
    </source>
</evidence>
<dbReference type="Pfam" id="PF01569">
    <property type="entry name" value="PAP2"/>
    <property type="match status" value="1"/>
</dbReference>
<accession>A0ABM8B6X2</accession>
<feature type="chain" id="PRO_5047316121" evidence="2">
    <location>
        <begin position="31"/>
        <end position="489"/>
    </location>
</feature>
<keyword evidence="1" id="KW-0472">Membrane</keyword>
<dbReference type="Proteomes" id="UP001321766">
    <property type="component" value="Chromosome"/>
</dbReference>
<keyword evidence="1" id="KW-1133">Transmembrane helix</keyword>
<evidence type="ECO:0000313" key="4">
    <source>
        <dbReference type="EMBL" id="BDR52602.1"/>
    </source>
</evidence>
<sequence>MSSWTRRARRWVTLGMAGIVALTCAAPAQAASESNPLVPLVEDFGAYWQAPGQPYDGSGTPGKVLNAKILQQNDKTLVDINHAGAKGMQEGKLTDQQKRALSDRDADRNVAFEMKDGFGPVLGAYFEEGYNSGSLDLVKEIMNANGWSGNPSKDVHQFPRPYTQRGSWLPDAQHIHDGHNDLVGLPDTLDIITVPDAVGADGKQHSPDYPKNSIEGSFPSGHTNKAYSRGVVLAAMVPELAPEILTRISEAGNNRLVLGVHYPLDVVAGRIGGMASVAAYWQANSAQMEAARDQLRTYLETRCKQDGHGDTLAAAISKLGADNAKGYQNSFTDPISTQPVTDRASALKAYRARMTYGFTRSTTTDQPLAAPENADLLLSFAYPKLTAAQRKEVLAQTAIASGYPYDKSSKGWGRINLARALSARVTLNSAGKVVKVQDALKPSVIQQAAEAPAASKPSRSALVWALVAVAALVLLVCYFIIFKRRQQHQ</sequence>